<reference evidence="4 5" key="4">
    <citation type="journal article" date="2013" name="Rice">
        <title>Improvement of the Oryza sativa Nipponbare reference genome using next generation sequence and optical map data.</title>
        <authorList>
            <person name="Kawahara Y."/>
            <person name="de la Bastide M."/>
            <person name="Hamilton J.P."/>
            <person name="Kanamori H."/>
            <person name="McCombie W.R."/>
            <person name="Ouyang S."/>
            <person name="Schwartz D.C."/>
            <person name="Tanaka T."/>
            <person name="Wu J."/>
            <person name="Zhou S."/>
            <person name="Childs K.L."/>
            <person name="Davidson R.M."/>
            <person name="Lin H."/>
            <person name="Quesada-Ocampo L."/>
            <person name="Vaillancourt B."/>
            <person name="Sakai H."/>
            <person name="Lee S.S."/>
            <person name="Kim J."/>
            <person name="Numa H."/>
            <person name="Itoh T."/>
            <person name="Buell C.R."/>
            <person name="Matsumoto T."/>
        </authorList>
    </citation>
    <scope>NUCLEOTIDE SEQUENCE [LARGE SCALE GENOMIC DNA]</scope>
    <source>
        <strain evidence="5">cv. Nipponbare</strain>
    </source>
</reference>
<keyword evidence="5" id="KW-1185">Reference proteome</keyword>
<evidence type="ECO:0000313" key="5">
    <source>
        <dbReference type="Proteomes" id="UP000059680"/>
    </source>
</evidence>
<evidence type="ECO:0000313" key="4">
    <source>
        <dbReference type="EMBL" id="BAS79308.1"/>
    </source>
</evidence>
<dbReference type="InterPro" id="IPR021109">
    <property type="entry name" value="Peptidase_aspartic_dom_sf"/>
</dbReference>
<evidence type="ECO:0000259" key="2">
    <source>
        <dbReference type="Pfam" id="PF03732"/>
    </source>
</evidence>
<dbReference type="InterPro" id="IPR032567">
    <property type="entry name" value="RTL1-rel"/>
</dbReference>
<feature type="region of interest" description="Disordered" evidence="1">
    <location>
        <begin position="92"/>
        <end position="155"/>
    </location>
</feature>
<dbReference type="Pfam" id="PF03732">
    <property type="entry name" value="Retrotrans_gag"/>
    <property type="match status" value="1"/>
</dbReference>
<accession>B7EMV3</accession>
<reference evidence="4" key="3">
    <citation type="journal article" date="2013" name="Plant Cell Physiol.">
        <title>Rice Annotation Project Database (RAP-DB): an integrative and interactive database for rice genomics.</title>
        <authorList>
            <person name="Sakai H."/>
            <person name="Lee S.S."/>
            <person name="Tanaka T."/>
            <person name="Numa H."/>
            <person name="Kim J."/>
            <person name="Kawahara Y."/>
            <person name="Wakimoto H."/>
            <person name="Yang C.C."/>
            <person name="Iwamoto M."/>
            <person name="Abe T."/>
            <person name="Yamada Y."/>
            <person name="Muto A."/>
            <person name="Inokuchi H."/>
            <person name="Ikemura T."/>
            <person name="Matsumoto T."/>
            <person name="Sasaki T."/>
            <person name="Itoh T."/>
        </authorList>
    </citation>
    <scope>NUCLEOTIDE SEQUENCE</scope>
</reference>
<dbReference type="HOGENOM" id="CLU_432388_0_0_1"/>
<organism evidence="3">
    <name type="scientific">Oryza sativa subsp. japonica</name>
    <name type="common">Rice</name>
    <dbReference type="NCBI Taxonomy" id="39947"/>
    <lineage>
        <taxon>Eukaryota</taxon>
        <taxon>Viridiplantae</taxon>
        <taxon>Streptophyta</taxon>
        <taxon>Embryophyta</taxon>
        <taxon>Tracheophyta</taxon>
        <taxon>Spermatophyta</taxon>
        <taxon>Magnoliopsida</taxon>
        <taxon>Liliopsida</taxon>
        <taxon>Poales</taxon>
        <taxon>Poaceae</taxon>
        <taxon>BOP clade</taxon>
        <taxon>Oryzoideae</taxon>
        <taxon>Oryzeae</taxon>
        <taxon>Oryzinae</taxon>
        <taxon>Oryza</taxon>
        <taxon>Oryza sativa</taxon>
    </lineage>
</organism>
<reference evidence="5" key="2">
    <citation type="journal article" date="2005" name="Nature">
        <title>The map-based sequence of the rice genome.</title>
        <authorList>
            <consortium name="International rice genome sequencing project (IRGSP)"/>
            <person name="Matsumoto T."/>
            <person name="Wu J."/>
            <person name="Kanamori H."/>
            <person name="Katayose Y."/>
            <person name="Fujisawa M."/>
            <person name="Namiki N."/>
            <person name="Mizuno H."/>
            <person name="Yamamoto K."/>
            <person name="Antonio B.A."/>
            <person name="Baba T."/>
            <person name="Sakata K."/>
            <person name="Nagamura Y."/>
            <person name="Aoki H."/>
            <person name="Arikawa K."/>
            <person name="Arita K."/>
            <person name="Bito T."/>
            <person name="Chiden Y."/>
            <person name="Fujitsuka N."/>
            <person name="Fukunaka R."/>
            <person name="Hamada M."/>
            <person name="Harada C."/>
            <person name="Hayashi A."/>
            <person name="Hijishita S."/>
            <person name="Honda M."/>
            <person name="Hosokawa S."/>
            <person name="Ichikawa Y."/>
            <person name="Idonuma A."/>
            <person name="Iijima M."/>
            <person name="Ikeda M."/>
            <person name="Ikeno M."/>
            <person name="Ito K."/>
            <person name="Ito S."/>
            <person name="Ito T."/>
            <person name="Ito Y."/>
            <person name="Ito Y."/>
            <person name="Iwabuchi A."/>
            <person name="Kamiya K."/>
            <person name="Karasawa W."/>
            <person name="Kurita K."/>
            <person name="Katagiri S."/>
            <person name="Kikuta A."/>
            <person name="Kobayashi H."/>
            <person name="Kobayashi N."/>
            <person name="Machita K."/>
            <person name="Maehara T."/>
            <person name="Masukawa M."/>
            <person name="Mizubayashi T."/>
            <person name="Mukai Y."/>
            <person name="Nagasaki H."/>
            <person name="Nagata Y."/>
            <person name="Naito S."/>
            <person name="Nakashima M."/>
            <person name="Nakama Y."/>
            <person name="Nakamichi Y."/>
            <person name="Nakamura M."/>
            <person name="Meguro A."/>
            <person name="Negishi M."/>
            <person name="Ohta I."/>
            <person name="Ohta T."/>
            <person name="Okamoto M."/>
            <person name="Ono N."/>
            <person name="Saji S."/>
            <person name="Sakaguchi M."/>
            <person name="Sakai K."/>
            <person name="Shibata M."/>
            <person name="Shimokawa T."/>
            <person name="Song J."/>
            <person name="Takazaki Y."/>
            <person name="Terasawa K."/>
            <person name="Tsugane M."/>
            <person name="Tsuji K."/>
            <person name="Ueda S."/>
            <person name="Waki K."/>
            <person name="Yamagata H."/>
            <person name="Yamamoto M."/>
            <person name="Yamamoto S."/>
            <person name="Yamane H."/>
            <person name="Yoshiki S."/>
            <person name="Yoshihara R."/>
            <person name="Yukawa K."/>
            <person name="Zhong H."/>
            <person name="Yano M."/>
            <person name="Yuan Q."/>
            <person name="Ouyang S."/>
            <person name="Liu J."/>
            <person name="Jones K.M."/>
            <person name="Gansberger K."/>
            <person name="Moffat K."/>
            <person name="Hill J."/>
            <person name="Bera J."/>
            <person name="Fadrosh D."/>
            <person name="Jin S."/>
            <person name="Johri S."/>
            <person name="Kim M."/>
            <person name="Overton L."/>
            <person name="Reardon M."/>
            <person name="Tsitrin T."/>
            <person name="Vuong H."/>
            <person name="Weaver B."/>
            <person name="Ciecko A."/>
            <person name="Tallon L."/>
            <person name="Jackson J."/>
            <person name="Pai G."/>
            <person name="Aken S.V."/>
            <person name="Utterback T."/>
            <person name="Reidmuller S."/>
            <person name="Feldblyum T."/>
            <person name="Hsiao J."/>
            <person name="Zismann V."/>
            <person name="Iobst S."/>
            <person name="de Vazeille A.R."/>
            <person name="Buell C.R."/>
            <person name="Ying K."/>
            <person name="Li Y."/>
            <person name="Lu T."/>
            <person name="Huang Y."/>
            <person name="Zhao Q."/>
            <person name="Feng Q."/>
            <person name="Zhang L."/>
            <person name="Zhu J."/>
            <person name="Weng Q."/>
            <person name="Mu J."/>
            <person name="Lu Y."/>
            <person name="Fan D."/>
            <person name="Liu Y."/>
            <person name="Guan J."/>
            <person name="Zhang Y."/>
            <person name="Yu S."/>
            <person name="Liu X."/>
            <person name="Zhang Y."/>
            <person name="Hong G."/>
            <person name="Han B."/>
            <person name="Choisne N."/>
            <person name="Demange N."/>
            <person name="Orjeda G."/>
            <person name="Samain S."/>
            <person name="Cattolico L."/>
            <person name="Pelletier E."/>
            <person name="Couloux A."/>
            <person name="Segurens B."/>
            <person name="Wincker P."/>
            <person name="D'Hont A."/>
            <person name="Scarpelli C."/>
            <person name="Weissenbach J."/>
            <person name="Salanoubat M."/>
            <person name="Quetier F."/>
            <person name="Yu Y."/>
            <person name="Kim H.R."/>
            <person name="Rambo T."/>
            <person name="Currie J."/>
            <person name="Collura K."/>
            <person name="Luo M."/>
            <person name="Yang T."/>
            <person name="Ammiraju J.S.S."/>
            <person name="Engler F."/>
            <person name="Soderlund C."/>
            <person name="Wing R.A."/>
            <person name="Palmer L.E."/>
            <person name="de la Bastide M."/>
            <person name="Spiegel L."/>
            <person name="Nascimento L."/>
            <person name="Zutavern T."/>
            <person name="O'Shaughnessy A."/>
            <person name="Dike S."/>
            <person name="Dedhia N."/>
            <person name="Preston R."/>
            <person name="Balija V."/>
            <person name="McCombie W.R."/>
            <person name="Chow T."/>
            <person name="Chen H."/>
            <person name="Chung M."/>
            <person name="Chen C."/>
            <person name="Shaw J."/>
            <person name="Wu H."/>
            <person name="Hsiao K."/>
            <person name="Chao Y."/>
            <person name="Chu M."/>
            <person name="Cheng C."/>
            <person name="Hour A."/>
            <person name="Lee P."/>
            <person name="Lin S."/>
            <person name="Lin Y."/>
            <person name="Liou J."/>
            <person name="Liu S."/>
            <person name="Hsing Y."/>
            <person name="Raghuvanshi S."/>
            <person name="Mohanty A."/>
            <person name="Bharti A.K."/>
            <person name="Gaur A."/>
            <person name="Gupta V."/>
            <person name="Kumar D."/>
            <person name="Ravi V."/>
            <person name="Vij S."/>
            <person name="Kapur A."/>
            <person name="Khurana P."/>
            <person name="Khurana P."/>
            <person name="Khurana J.P."/>
            <person name="Tyagi A.K."/>
            <person name="Gaikwad K."/>
            <person name="Singh A."/>
            <person name="Dalal V."/>
            <person name="Srivastava S."/>
            <person name="Dixit A."/>
            <person name="Pal A.K."/>
            <person name="Ghazi I.A."/>
            <person name="Yadav M."/>
            <person name="Pandit A."/>
            <person name="Bhargava A."/>
            <person name="Sureshbabu K."/>
            <person name="Batra K."/>
            <person name="Sharma T.R."/>
            <person name="Mohapatra T."/>
            <person name="Singh N.K."/>
            <person name="Messing J."/>
            <person name="Nelson A.B."/>
            <person name="Fuks G."/>
            <person name="Kavchok S."/>
            <person name="Keizer G."/>
            <person name="Linton E."/>
            <person name="Llaca V."/>
            <person name="Song R."/>
            <person name="Tanyolac B."/>
            <person name="Young S."/>
            <person name="Ho-Il K."/>
            <person name="Hahn J.H."/>
            <person name="Sangsakoo G."/>
            <person name="Vanavichit A."/>
            <person name="de Mattos Luiz.A.T."/>
            <person name="Zimmer P.D."/>
            <person name="Malone G."/>
            <person name="Dellagostin O."/>
            <person name="de Oliveira A.C."/>
            <person name="Bevan M."/>
            <person name="Bancroft I."/>
            <person name="Minx P."/>
            <person name="Cordum H."/>
            <person name="Wilson R."/>
            <person name="Cheng Z."/>
            <person name="Jin W."/>
            <person name="Jiang J."/>
            <person name="Leong S.A."/>
            <person name="Iwama H."/>
            <person name="Gojobori T."/>
            <person name="Itoh T."/>
            <person name="Niimura Y."/>
            <person name="Fujii Y."/>
            <person name="Habara T."/>
            <person name="Sakai H."/>
            <person name="Sato Y."/>
            <person name="Wilson G."/>
            <person name="Kumar K."/>
            <person name="McCouch S."/>
            <person name="Juretic N."/>
            <person name="Hoen D."/>
            <person name="Wright S."/>
            <person name="Bruskiewich R."/>
            <person name="Bureau T."/>
            <person name="Miyao A."/>
            <person name="Hirochika H."/>
            <person name="Nishikawa T."/>
            <person name="Kadowaki K."/>
            <person name="Sugiura M."/>
            <person name="Burr B."/>
            <person name="Sasaki T."/>
        </authorList>
    </citation>
    <scope>NUCLEOTIDE SEQUENCE [LARGE SCALE GENOMIC DNA]</scope>
    <source>
        <strain evidence="5">cv. Nipponbare</strain>
    </source>
</reference>
<dbReference type="SUPFAM" id="SSF50630">
    <property type="entry name" value="Acid proteases"/>
    <property type="match status" value="1"/>
</dbReference>
<dbReference type="AlphaFoldDB" id="B7EMV3"/>
<dbReference type="InterPro" id="IPR005162">
    <property type="entry name" value="Retrotrans_gag_dom"/>
</dbReference>
<dbReference type="CDD" id="cd00303">
    <property type="entry name" value="retropepsin_like"/>
    <property type="match status" value="1"/>
</dbReference>
<dbReference type="Pfam" id="PF08284">
    <property type="entry name" value="RVP_2"/>
    <property type="match status" value="1"/>
</dbReference>
<reference evidence="4" key="5">
    <citation type="submission" date="2015-10" db="EMBL/GenBank/DDBJ databases">
        <authorList>
            <person name="Sakai H."/>
            <person name="Kawahara Y."/>
            <person name="Matsumoto T."/>
            <person name="Buell C.R."/>
            <person name="Itoh T."/>
        </authorList>
    </citation>
    <scope>NUCLEOTIDE SEQUENCE</scope>
</reference>
<dbReference type="ExpressionAtlas" id="B7EMV3">
    <property type="expression patterns" value="baseline and differential"/>
</dbReference>
<dbReference type="EMBL" id="AK073899">
    <property type="protein sequence ID" value="BAG93700.1"/>
    <property type="molecule type" value="mRNA"/>
</dbReference>
<proteinExistence type="evidence at transcript level"/>
<reference evidence="3" key="1">
    <citation type="journal article" date="2003" name="Science">
        <title>Collection, Mapping, and Annotation of Over 28,000 cDNA Clones from japonica Rice.</title>
        <authorList>
            <person name="Kikuchi S."/>
            <person name="Satoh K."/>
            <person name="Nagata T."/>
            <person name="Kawagashira N."/>
            <person name="Doi K."/>
            <person name="Kishimoto N."/>
            <person name="Yazaki J."/>
            <person name="Ishikawa M."/>
            <person name="Yamada H."/>
            <person name="Ooka H."/>
            <person name="Hotta I."/>
            <person name="Kojima K."/>
            <person name="Namiki T."/>
            <person name="Ohneda E."/>
            <person name="Yahagi W."/>
            <person name="Suzuki K."/>
            <person name="Li C."/>
            <person name="Ohtsuki K."/>
            <person name="Shishiki T."/>
            <person name="Otomo Y."/>
            <person name="Murakami K."/>
            <person name="Iida Y."/>
            <person name="Sugano S."/>
            <person name="Fujimura T."/>
            <person name="Suzuki Y."/>
            <person name="Tsunoda Y."/>
            <person name="Kurosaki T."/>
            <person name="Kodama T."/>
            <person name="Masuda H."/>
            <person name="Kobayashi M."/>
            <person name="Xie Q."/>
            <person name="Lu M."/>
            <person name="Narikawa R."/>
            <person name="Sugiyama A."/>
            <person name="Mizuno K."/>
            <person name="Yokomizo S."/>
            <person name="Niikura J."/>
            <person name="Ikeda R."/>
            <person name="Ishibiki J."/>
            <person name="Kawamata M."/>
            <person name="Yoshimura A."/>
            <person name="Miura J."/>
            <person name="Kusumegi T."/>
            <person name="Oka M."/>
            <person name="Ryu R."/>
            <person name="Ueda M."/>
            <person name="Matsubara K."/>
            <person name="Kawai J."/>
            <person name="Carninci P."/>
            <person name="Adachi J."/>
            <person name="Aizawa K."/>
            <person name="Arakawa T."/>
            <person name="Fukuda S."/>
            <person name="Hara A."/>
            <person name="Hashidume W."/>
            <person name="Hayatsu N."/>
            <person name="Imotani K."/>
            <person name="Ishii Y."/>
            <person name="Itoh M."/>
            <person name="Kagawa I."/>
            <person name="Kondo S."/>
            <person name="Konno H."/>
            <person name="Miyazaki A."/>
            <person name="Osato N."/>
            <person name="Ota Y."/>
            <person name="Saito R."/>
            <person name="Sasaki D."/>
            <person name="Sato K."/>
            <person name="Shibata K."/>
            <person name="Shinagawa A."/>
            <person name="Shiraki T."/>
            <person name="Yoshino M."/>
            <person name="Hayashizaki Y."/>
        </authorList>
    </citation>
    <scope>NUCLEOTIDE SEQUENCE</scope>
</reference>
<protein>
    <submittedName>
        <fullName evidence="4">Os02g0566300 protein</fullName>
    </submittedName>
    <submittedName>
        <fullName evidence="3">cDNA clone:J033072H18, full insert sequence</fullName>
    </submittedName>
</protein>
<feature type="domain" description="Retrotransposon gag" evidence="2">
    <location>
        <begin position="169"/>
        <end position="226"/>
    </location>
</feature>
<evidence type="ECO:0000256" key="1">
    <source>
        <dbReference type="SAM" id="MobiDB-lite"/>
    </source>
</evidence>
<sequence length="535" mass="58395">MTIWYQSIDPGEATLYISPSAAGRSDGEAEYRLWQGLNGDSGVACLAESGARRDATAVNKLDQGVTNWRPQVEAAVKELREEVGDIRQQMDLLGKSQSAPPATSSPRVPLTDEERKAPLLPTPPASRVAAAGDSGDKWASGRQHPHEHRGRAPGVVTTVVPTSVKVSDKFDRDQHDSLIRQMDQIKQTGSVWEYYERFDELMNQLLVYDPGVNMCYLTHRFIDGLRREIRNAVLLQRPKNLESALAVASLQEEVLESSDSTPVKEGKKFESSGQHKTGGNFKGAFPLPLPPGRHLGVIQSARVDEKKEGEIKRLSASSEKVSALKAQRRAQGLCYICAEKWSPTHKCANTVQLHAVQELFSVLHEACDEAVCNPENSVLSDSQVLMAISVHAVQGSEASGCMRMLGQIQGKDVFILVDSGSTASFISARVAEGLSELSQIATNLQVKVADGATLHCQSEIPACEWSTQGQKFCTTLKILPLGNYDMILGMDWLMQHSPMTVNWVTKSLTIEGRNPVVTLQGILSNTAQCGLIPSK</sequence>
<dbReference type="PANTHER" id="PTHR15503">
    <property type="entry name" value="LDOC1 RELATED"/>
    <property type="match status" value="1"/>
</dbReference>
<name>B7EMV3_ORYSJ</name>
<dbReference type="Gramene" id="Os02t0566300-02">
    <property type="protein sequence ID" value="Os02t0566300-02"/>
    <property type="gene ID" value="Os02g0566300"/>
</dbReference>
<feature type="compositionally biased region" description="Polar residues" evidence="1">
    <location>
        <begin position="95"/>
        <end position="106"/>
    </location>
</feature>
<dbReference type="Proteomes" id="UP000059680">
    <property type="component" value="Chromosome 2"/>
</dbReference>
<dbReference type="PANTHER" id="PTHR15503:SF22">
    <property type="entry name" value="TRANSPOSON TY3-I GAG POLYPROTEIN"/>
    <property type="match status" value="1"/>
</dbReference>
<dbReference type="EMBL" id="AP014958">
    <property type="protein sequence ID" value="BAS79308.1"/>
    <property type="molecule type" value="Genomic_DNA"/>
</dbReference>
<dbReference type="Gene3D" id="2.40.70.10">
    <property type="entry name" value="Acid Proteases"/>
    <property type="match status" value="1"/>
</dbReference>
<gene>
    <name evidence="4" type="ordered locus">Os02g0566300</name>
    <name evidence="4" type="ORF">OSNPB_020566300</name>
</gene>
<evidence type="ECO:0000313" key="3">
    <source>
        <dbReference type="EMBL" id="BAG93700.1"/>
    </source>
</evidence>